<organism evidence="1 2">
    <name type="scientific">Neglectibacter timonensis</name>
    <dbReference type="NCBI Taxonomy" id="1776382"/>
    <lineage>
        <taxon>Bacteria</taxon>
        <taxon>Bacillati</taxon>
        <taxon>Bacillota</taxon>
        <taxon>Clostridia</taxon>
        <taxon>Eubacteriales</taxon>
        <taxon>Oscillospiraceae</taxon>
        <taxon>Neglectibacter</taxon>
    </lineage>
</organism>
<comment type="caution">
    <text evidence="1">The sequence shown here is derived from an EMBL/GenBank/DDBJ whole genome shotgun (WGS) entry which is preliminary data.</text>
</comment>
<dbReference type="RefSeq" id="WP_066863984.1">
    <property type="nucleotide sequence ID" value="NZ_CABKVV010000013.1"/>
</dbReference>
<dbReference type="EMBL" id="JANFZH010000043">
    <property type="protein sequence ID" value="MCQ4841281.1"/>
    <property type="molecule type" value="Genomic_DNA"/>
</dbReference>
<name>A0ABT1S2W4_9FIRM</name>
<evidence type="ECO:0000313" key="2">
    <source>
        <dbReference type="Proteomes" id="UP001524473"/>
    </source>
</evidence>
<evidence type="ECO:0008006" key="3">
    <source>
        <dbReference type="Google" id="ProtNLM"/>
    </source>
</evidence>
<keyword evidence="2" id="KW-1185">Reference proteome</keyword>
<accession>A0ABT1S2W4</accession>
<evidence type="ECO:0000313" key="1">
    <source>
        <dbReference type="EMBL" id="MCQ4841281.1"/>
    </source>
</evidence>
<protein>
    <recommendedName>
        <fullName evidence="3">Neutral/alkaline non-lysosomal ceramidase N-terminal domain-containing protein</fullName>
    </recommendedName>
</protein>
<reference evidence="1 2" key="1">
    <citation type="submission" date="2022-06" db="EMBL/GenBank/DDBJ databases">
        <title>Isolation of gut microbiota from human fecal samples.</title>
        <authorList>
            <person name="Pamer E.G."/>
            <person name="Barat B."/>
            <person name="Waligurski E."/>
            <person name="Medina S."/>
            <person name="Paddock L."/>
            <person name="Mostad J."/>
        </authorList>
    </citation>
    <scope>NUCLEOTIDE SEQUENCE [LARGE SCALE GENOMIC DNA]</scope>
    <source>
        <strain evidence="1 2">DFI.9.73</strain>
    </source>
</reference>
<dbReference type="GeneID" id="90532462"/>
<gene>
    <name evidence="1" type="ORF">NE695_15305</name>
</gene>
<proteinExistence type="predicted"/>
<dbReference type="Proteomes" id="UP001524473">
    <property type="component" value="Unassembled WGS sequence"/>
</dbReference>
<sequence length="475" mass="53936">MSKYRLKVGAARKDVTPLPSMFPFKQADLNGDGQYTYARQAIHLRAVILDNGVKRFLFLVSETECGNLHYIKKYAMEKYGITEDYISFSNTHSHSCPLKAVYDPGTTLEEMNREVKMGEFGPESPVQQNEWDYGKYCFEQSIAAIDDAVANLKPARFGHAEGKSYINISRDELLPNGQYAFGTNPERPSDKTLSVLKFVDENGSMIAGIINYAVHSTMGFRVKDKDGNMAAYGDLAGEIANFVEEAYAIRGEETVVAWTIAAGANQTPVHSFFHTYHPDGSWEPDERYNHYLGEYMWKLSAHMAARQGNDALKVFDSISKLKENIRIDVAERYLKLPATKVTNWGLPQLFDDREIDDSKMHNVDVPNQFVYIGLKLIKIGDLPVFCYEGEMMVEIGMRLKEAAPLKNLVIVTCYQPAVDRDLHDRFHGSHYYVDKWGFENHTPSYGRNPVKDAITEEKVTEAMFDMFDEILNPDI</sequence>